<evidence type="ECO:0000256" key="3">
    <source>
        <dbReference type="ARBA" id="ARBA00022908"/>
    </source>
</evidence>
<sequence length="416" mass="48429">MKENQMTLEILTGEVVNYLQKLAYSDSRISQYRSAWQKVAVFMRDNDLQYYNASVGEAFIYHLIGTRGYDNLDRWEKTIIQCANVLTEFLETRTVKFRRNQKFRELLGSIGKTMLSYIDYKKSYGISRETVEEYKSNLRRLLNYLNDHGITELNSINQLFLLNYANQMGFFTPYTRHRNLSIVKGYLRYIYDQGLAEIDCSRLLPKDKYVKQPKLPSTYSQKEVKALLAAIDRSSPKGKRDYAMVLITARLGLRASDVCNLTFENILWEKNLIVLYQQKTKSGIELPLLTEIGEAIIDYLKYGRPSSNVPFIFLHVTPPYDRLNRSTLHSIVCFYLRRADIHYEKERKHGPHALRHSLAGVLLEKKTPLPVISEVLGHKNTESTRIYLRIDMNSLRQCALEVPPVSRSFYERGSGR</sequence>
<evidence type="ECO:0000256" key="1">
    <source>
        <dbReference type="ARBA" id="ARBA00003283"/>
    </source>
</evidence>
<dbReference type="SUPFAM" id="SSF56349">
    <property type="entry name" value="DNA breaking-rejoining enzymes"/>
    <property type="match status" value="1"/>
</dbReference>
<dbReference type="InterPro" id="IPR044068">
    <property type="entry name" value="CB"/>
</dbReference>
<accession>I4D6V5</accession>
<dbReference type="InterPro" id="IPR004107">
    <property type="entry name" value="Integrase_SAM-like_N"/>
</dbReference>
<dbReference type="KEGG" id="dai:Desaci_2595"/>
<dbReference type="GO" id="GO:0015074">
    <property type="term" value="P:DNA integration"/>
    <property type="evidence" value="ECO:0007669"/>
    <property type="project" value="UniProtKB-KW"/>
</dbReference>
<dbReference type="InterPro" id="IPR010998">
    <property type="entry name" value="Integrase_recombinase_N"/>
</dbReference>
<dbReference type="Gene3D" id="1.10.443.10">
    <property type="entry name" value="Intergrase catalytic core"/>
    <property type="match status" value="1"/>
</dbReference>
<dbReference type="GO" id="GO:0003677">
    <property type="term" value="F:DNA binding"/>
    <property type="evidence" value="ECO:0007669"/>
    <property type="project" value="UniProtKB-UniRule"/>
</dbReference>
<feature type="domain" description="Core-binding (CB)" evidence="8">
    <location>
        <begin position="108"/>
        <end position="191"/>
    </location>
</feature>
<dbReference type="CDD" id="cd01188">
    <property type="entry name" value="INT_RitA_C_like"/>
    <property type="match status" value="1"/>
</dbReference>
<dbReference type="InterPro" id="IPR050090">
    <property type="entry name" value="Tyrosine_recombinase_XerCD"/>
</dbReference>
<evidence type="ECO:0000259" key="8">
    <source>
        <dbReference type="PROSITE" id="PS51900"/>
    </source>
</evidence>
<dbReference type="Gene3D" id="1.10.150.130">
    <property type="match status" value="1"/>
</dbReference>
<dbReference type="PANTHER" id="PTHR30349">
    <property type="entry name" value="PHAGE INTEGRASE-RELATED"/>
    <property type="match status" value="1"/>
</dbReference>
<dbReference type="AlphaFoldDB" id="I4D6V5"/>
<evidence type="ECO:0000256" key="4">
    <source>
        <dbReference type="ARBA" id="ARBA00023125"/>
    </source>
</evidence>
<evidence type="ECO:0000259" key="7">
    <source>
        <dbReference type="PROSITE" id="PS51898"/>
    </source>
</evidence>
<keyword evidence="3" id="KW-0229">DNA integration</keyword>
<dbReference type="InterPro" id="IPR011010">
    <property type="entry name" value="DNA_brk_join_enz"/>
</dbReference>
<dbReference type="PROSITE" id="PS51898">
    <property type="entry name" value="TYR_RECOMBINASE"/>
    <property type="match status" value="1"/>
</dbReference>
<dbReference type="EMBL" id="CP003639">
    <property type="protein sequence ID" value="AFM41529.1"/>
    <property type="molecule type" value="Genomic_DNA"/>
</dbReference>
<dbReference type="Proteomes" id="UP000002892">
    <property type="component" value="Chromosome"/>
</dbReference>
<proteinExistence type="inferred from homology"/>
<evidence type="ECO:0000256" key="2">
    <source>
        <dbReference type="ARBA" id="ARBA00008857"/>
    </source>
</evidence>
<dbReference type="HOGENOM" id="CLU_027562_23_4_9"/>
<keyword evidence="5" id="KW-0233">DNA recombination</keyword>
<keyword evidence="4 6" id="KW-0238">DNA-binding</keyword>
<dbReference type="RefSeq" id="WP_014827526.1">
    <property type="nucleotide sequence ID" value="NC_018068.1"/>
</dbReference>
<protein>
    <submittedName>
        <fullName evidence="9">Site-specific recombinase XerD</fullName>
    </submittedName>
</protein>
<feature type="domain" description="Tyr recombinase" evidence="7">
    <location>
        <begin position="214"/>
        <end position="400"/>
    </location>
</feature>
<keyword evidence="10" id="KW-1185">Reference proteome</keyword>
<dbReference type="PROSITE" id="PS51900">
    <property type="entry name" value="CB"/>
    <property type="match status" value="1"/>
</dbReference>
<dbReference type="InterPro" id="IPR002104">
    <property type="entry name" value="Integrase_catalytic"/>
</dbReference>
<dbReference type="Pfam" id="PF00589">
    <property type="entry name" value="Phage_integrase"/>
    <property type="match status" value="1"/>
</dbReference>
<comment type="similarity">
    <text evidence="2">Belongs to the 'phage' integrase family.</text>
</comment>
<gene>
    <name evidence="9" type="ordered locus">Desaci_2595</name>
</gene>
<evidence type="ECO:0000256" key="6">
    <source>
        <dbReference type="PROSITE-ProRule" id="PRU01248"/>
    </source>
</evidence>
<dbReference type="STRING" id="646529.Desaci_2595"/>
<name>I4D6V5_DESAJ</name>
<dbReference type="GO" id="GO:0006310">
    <property type="term" value="P:DNA recombination"/>
    <property type="evidence" value="ECO:0007669"/>
    <property type="project" value="UniProtKB-KW"/>
</dbReference>
<dbReference type="Pfam" id="PF02899">
    <property type="entry name" value="Phage_int_SAM_1"/>
    <property type="match status" value="1"/>
</dbReference>
<dbReference type="eggNOG" id="COG4974">
    <property type="taxonomic scope" value="Bacteria"/>
</dbReference>
<evidence type="ECO:0000313" key="9">
    <source>
        <dbReference type="EMBL" id="AFM41529.1"/>
    </source>
</evidence>
<reference evidence="9 10" key="1">
    <citation type="journal article" date="2012" name="J. Bacteriol.">
        <title>Complete genome sequences of Desulfosporosinus orientis DSM765T, Desulfosporosinus youngiae DSM17734T, Desulfosporosinus meridiei DSM13257T, and Desulfosporosinus acidiphilus DSM22704T.</title>
        <authorList>
            <person name="Pester M."/>
            <person name="Brambilla E."/>
            <person name="Alazard D."/>
            <person name="Rattei T."/>
            <person name="Weinmaier T."/>
            <person name="Han J."/>
            <person name="Lucas S."/>
            <person name="Lapidus A."/>
            <person name="Cheng J.F."/>
            <person name="Goodwin L."/>
            <person name="Pitluck S."/>
            <person name="Peters L."/>
            <person name="Ovchinnikova G."/>
            <person name="Teshima H."/>
            <person name="Detter J.C."/>
            <person name="Han C.S."/>
            <person name="Tapia R."/>
            <person name="Land M.L."/>
            <person name="Hauser L."/>
            <person name="Kyrpides N.C."/>
            <person name="Ivanova N.N."/>
            <person name="Pagani I."/>
            <person name="Huntmann M."/>
            <person name="Wei C.L."/>
            <person name="Davenport K.W."/>
            <person name="Daligault H."/>
            <person name="Chain P.S."/>
            <person name="Chen A."/>
            <person name="Mavromatis K."/>
            <person name="Markowitz V."/>
            <person name="Szeto E."/>
            <person name="Mikhailova N."/>
            <person name="Pati A."/>
            <person name="Wagner M."/>
            <person name="Woyke T."/>
            <person name="Ollivier B."/>
            <person name="Klenk H.P."/>
            <person name="Spring S."/>
            <person name="Loy A."/>
        </authorList>
    </citation>
    <scope>NUCLEOTIDE SEQUENCE [LARGE SCALE GENOMIC DNA]</scope>
    <source>
        <strain evidence="10">DSM 22704 / JCM 16185 / SJ4</strain>
    </source>
</reference>
<evidence type="ECO:0000313" key="10">
    <source>
        <dbReference type="Proteomes" id="UP000002892"/>
    </source>
</evidence>
<dbReference type="InterPro" id="IPR013762">
    <property type="entry name" value="Integrase-like_cat_sf"/>
</dbReference>
<evidence type="ECO:0000256" key="5">
    <source>
        <dbReference type="ARBA" id="ARBA00023172"/>
    </source>
</evidence>
<dbReference type="PANTHER" id="PTHR30349:SF81">
    <property type="entry name" value="TYROSINE RECOMBINASE XERC"/>
    <property type="match status" value="1"/>
</dbReference>
<comment type="function">
    <text evidence="1">Site-specific tyrosine recombinase, which acts by catalyzing the cutting and rejoining of the recombining DNA molecules.</text>
</comment>
<organism evidence="9 10">
    <name type="scientific">Desulfosporosinus acidiphilus (strain DSM 22704 / JCM 16185 / SJ4)</name>
    <dbReference type="NCBI Taxonomy" id="646529"/>
    <lineage>
        <taxon>Bacteria</taxon>
        <taxon>Bacillati</taxon>
        <taxon>Bacillota</taxon>
        <taxon>Clostridia</taxon>
        <taxon>Eubacteriales</taxon>
        <taxon>Desulfitobacteriaceae</taxon>
        <taxon>Desulfosporosinus</taxon>
    </lineage>
</organism>